<dbReference type="EMBL" id="JACYCD010000668">
    <property type="protein sequence ID" value="KAF8689597.1"/>
    <property type="molecule type" value="Genomic_DNA"/>
</dbReference>
<dbReference type="GO" id="GO:0006508">
    <property type="term" value="P:proteolysis"/>
    <property type="evidence" value="ECO:0007669"/>
    <property type="project" value="TreeGrafter"/>
</dbReference>
<comment type="caution">
    <text evidence="2">The sequence shown here is derived from an EMBL/GenBank/DDBJ whole genome shotgun (WGS) entry which is preliminary data.</text>
</comment>
<dbReference type="OrthoDB" id="3223806at2759"/>
<comment type="similarity">
    <text evidence="1">Belongs to the peptidase C14B family.</text>
</comment>
<dbReference type="Gene3D" id="3.40.50.1460">
    <property type="match status" value="1"/>
</dbReference>
<dbReference type="GO" id="GO:0005737">
    <property type="term" value="C:cytoplasm"/>
    <property type="evidence" value="ECO:0007669"/>
    <property type="project" value="TreeGrafter"/>
</dbReference>
<evidence type="ECO:0000313" key="3">
    <source>
        <dbReference type="Proteomes" id="UP000602905"/>
    </source>
</evidence>
<gene>
    <name evidence="2" type="ORF">RHS03_09088</name>
</gene>
<evidence type="ECO:0000256" key="1">
    <source>
        <dbReference type="ARBA" id="ARBA00009005"/>
    </source>
</evidence>
<dbReference type="Proteomes" id="UP000602905">
    <property type="component" value="Unassembled WGS sequence"/>
</dbReference>
<accession>A0A8H7LPD7</accession>
<name>A0A8H7LPD7_9AGAM</name>
<dbReference type="PANTHER" id="PTHR48104:SF30">
    <property type="entry name" value="METACASPASE-1"/>
    <property type="match status" value="1"/>
</dbReference>
<evidence type="ECO:0000313" key="2">
    <source>
        <dbReference type="EMBL" id="KAF8689597.1"/>
    </source>
</evidence>
<reference evidence="2" key="1">
    <citation type="submission" date="2020-09" db="EMBL/GenBank/DDBJ databases">
        <title>Comparative genome analyses of four rice-infecting Rhizoctonia solani isolates reveal extensive enrichment of homogalacturonan modification genes.</title>
        <authorList>
            <person name="Lee D.-Y."/>
            <person name="Jeon J."/>
            <person name="Kim K.-T."/>
            <person name="Cheong K."/>
            <person name="Song H."/>
            <person name="Choi G."/>
            <person name="Ko J."/>
            <person name="Opiyo S.O."/>
            <person name="Zuo S."/>
            <person name="Madhav S."/>
            <person name="Lee Y.-H."/>
            <person name="Wang G.-L."/>
        </authorList>
    </citation>
    <scope>NUCLEOTIDE SEQUENCE</scope>
    <source>
        <strain evidence="2">AG1-IA WGL</strain>
    </source>
</reference>
<sequence>MTALFSFTSRLFSQRRLKVADVRILRAAQFPGSPCVFWRASHTEQRIDQEREDVVIKETQYPDASDVRYLQRAIMRGDKINPHSTSEPSPSRRRALISGEVINQVIFGFLQKGFTINIMVIPMQRAEMFLEWLVDGTRPADRRFFHFSGHGCRFESKEKEGKQTRVVYKQEHQFGLQAEQPVDTECVHIEDLGKLSQLSIPKNQLRHYIEAIRVQPRFNAESRDEQEWVEDRELNGIFSQLPEGSQLTCVLDCCASGRMINNAIKADGKGFRGNLNVVAGRSLSSRAASSDEGLIMMHEGLPKVEMAMDRITANAYTWAACHQRQSAGRHPRDLISGLFTTVNHSRKDTTLLSSQTDLQIFTEELDLASREVSVEDLFNRVR</sequence>
<proteinExistence type="inferred from homology"/>
<feature type="non-terminal residue" evidence="2">
    <location>
        <position position="382"/>
    </location>
</feature>
<dbReference type="AlphaFoldDB" id="A0A8H7LPD7"/>
<dbReference type="PANTHER" id="PTHR48104">
    <property type="entry name" value="METACASPASE-4"/>
    <property type="match status" value="1"/>
</dbReference>
<dbReference type="InterPro" id="IPR050452">
    <property type="entry name" value="Metacaspase"/>
</dbReference>
<protein>
    <submittedName>
        <fullName evidence="2">Uncharacterized protein</fullName>
    </submittedName>
</protein>
<dbReference type="GO" id="GO:0004197">
    <property type="term" value="F:cysteine-type endopeptidase activity"/>
    <property type="evidence" value="ECO:0007669"/>
    <property type="project" value="TreeGrafter"/>
</dbReference>
<organism evidence="2 3">
    <name type="scientific">Rhizoctonia solani</name>
    <dbReference type="NCBI Taxonomy" id="456999"/>
    <lineage>
        <taxon>Eukaryota</taxon>
        <taxon>Fungi</taxon>
        <taxon>Dikarya</taxon>
        <taxon>Basidiomycota</taxon>
        <taxon>Agaricomycotina</taxon>
        <taxon>Agaricomycetes</taxon>
        <taxon>Cantharellales</taxon>
        <taxon>Ceratobasidiaceae</taxon>
        <taxon>Rhizoctonia</taxon>
    </lineage>
</organism>